<dbReference type="CDD" id="cd07185">
    <property type="entry name" value="OmpA_C-like"/>
    <property type="match status" value="1"/>
</dbReference>
<evidence type="ECO:0000259" key="6">
    <source>
        <dbReference type="PROSITE" id="PS51123"/>
    </source>
</evidence>
<dbReference type="Proteomes" id="UP000266693">
    <property type="component" value="Unassembled WGS sequence"/>
</dbReference>
<protein>
    <submittedName>
        <fullName evidence="7">OmpA family protein</fullName>
    </submittedName>
</protein>
<sequence length="156" mass="16291">MRPAVIAETRPEPAPDPTPAIPPKTVIAFASGSALDDAGRAALDALLAMPALGDDMLFVLSGHSDPQGSDRENLATSRKRAEAVAAYLSEKGVAKERITIIALGERRPIAPSAHPDGSDYPEGRARNRRVEVVVVRPAPAVPDAPEDVDSVPASTS</sequence>
<proteinExistence type="predicted"/>
<feature type="region of interest" description="Disordered" evidence="5">
    <location>
        <begin position="1"/>
        <end position="22"/>
    </location>
</feature>
<evidence type="ECO:0000256" key="5">
    <source>
        <dbReference type="SAM" id="MobiDB-lite"/>
    </source>
</evidence>
<dbReference type="EMBL" id="QWLV01000001">
    <property type="protein sequence ID" value="RHW19402.1"/>
    <property type="molecule type" value="Genomic_DNA"/>
</dbReference>
<dbReference type="InterPro" id="IPR036737">
    <property type="entry name" value="OmpA-like_sf"/>
</dbReference>
<dbReference type="OrthoDB" id="9814546at2"/>
<evidence type="ECO:0000256" key="1">
    <source>
        <dbReference type="ARBA" id="ARBA00004442"/>
    </source>
</evidence>
<name>A0A396RVG9_9SPHN</name>
<dbReference type="PANTHER" id="PTHR30329:SF21">
    <property type="entry name" value="LIPOPROTEIN YIAD-RELATED"/>
    <property type="match status" value="1"/>
</dbReference>
<dbReference type="GO" id="GO:0009279">
    <property type="term" value="C:cell outer membrane"/>
    <property type="evidence" value="ECO:0007669"/>
    <property type="project" value="UniProtKB-SubCell"/>
</dbReference>
<feature type="domain" description="OmpA-like" evidence="6">
    <location>
        <begin position="16"/>
        <end position="138"/>
    </location>
</feature>
<organism evidence="7 8">
    <name type="scientific">Sphingomonas gilva</name>
    <dbReference type="NCBI Taxonomy" id="2305907"/>
    <lineage>
        <taxon>Bacteria</taxon>
        <taxon>Pseudomonadati</taxon>
        <taxon>Pseudomonadota</taxon>
        <taxon>Alphaproteobacteria</taxon>
        <taxon>Sphingomonadales</taxon>
        <taxon>Sphingomonadaceae</taxon>
        <taxon>Sphingomonas</taxon>
    </lineage>
</organism>
<dbReference type="PRINTS" id="PR01021">
    <property type="entry name" value="OMPADOMAIN"/>
</dbReference>
<accession>A0A396RVG9</accession>
<dbReference type="SUPFAM" id="SSF103088">
    <property type="entry name" value="OmpA-like"/>
    <property type="match status" value="1"/>
</dbReference>
<comment type="subcellular location">
    <subcellularLocation>
        <location evidence="1">Cell outer membrane</location>
    </subcellularLocation>
</comment>
<feature type="region of interest" description="Disordered" evidence="5">
    <location>
        <begin position="108"/>
        <end position="127"/>
    </location>
</feature>
<dbReference type="Gene3D" id="3.30.1330.60">
    <property type="entry name" value="OmpA-like domain"/>
    <property type="match status" value="1"/>
</dbReference>
<evidence type="ECO:0000256" key="4">
    <source>
        <dbReference type="PROSITE-ProRule" id="PRU00473"/>
    </source>
</evidence>
<dbReference type="AlphaFoldDB" id="A0A396RVG9"/>
<dbReference type="PROSITE" id="PS51123">
    <property type="entry name" value="OMPA_2"/>
    <property type="match status" value="1"/>
</dbReference>
<gene>
    <name evidence="7" type="ORF">D1610_00865</name>
</gene>
<reference evidence="7 8" key="1">
    <citation type="submission" date="2018-08" db="EMBL/GenBank/DDBJ databases">
        <title>The multiple taxonomic identification of Sphingomonas gilva.</title>
        <authorList>
            <person name="Zhu D."/>
            <person name="Zheng S."/>
        </authorList>
    </citation>
    <scope>NUCLEOTIDE SEQUENCE [LARGE SCALE GENOMIC DNA]</scope>
    <source>
        <strain evidence="7 8">ZDH117</strain>
    </source>
</reference>
<dbReference type="PANTHER" id="PTHR30329">
    <property type="entry name" value="STATOR ELEMENT OF FLAGELLAR MOTOR COMPLEX"/>
    <property type="match status" value="1"/>
</dbReference>
<dbReference type="InterPro" id="IPR006664">
    <property type="entry name" value="OMP_bac"/>
</dbReference>
<dbReference type="InterPro" id="IPR050330">
    <property type="entry name" value="Bact_OuterMem_StrucFunc"/>
</dbReference>
<dbReference type="Pfam" id="PF00691">
    <property type="entry name" value="OmpA"/>
    <property type="match status" value="1"/>
</dbReference>
<evidence type="ECO:0000256" key="2">
    <source>
        <dbReference type="ARBA" id="ARBA00023136"/>
    </source>
</evidence>
<keyword evidence="8" id="KW-1185">Reference proteome</keyword>
<feature type="compositionally biased region" description="Pro residues" evidence="5">
    <location>
        <begin position="12"/>
        <end position="22"/>
    </location>
</feature>
<keyword evidence="3" id="KW-0998">Cell outer membrane</keyword>
<evidence type="ECO:0000313" key="8">
    <source>
        <dbReference type="Proteomes" id="UP000266693"/>
    </source>
</evidence>
<evidence type="ECO:0000313" key="7">
    <source>
        <dbReference type="EMBL" id="RHW19402.1"/>
    </source>
</evidence>
<comment type="caution">
    <text evidence="7">The sequence shown here is derived from an EMBL/GenBank/DDBJ whole genome shotgun (WGS) entry which is preliminary data.</text>
</comment>
<evidence type="ECO:0000256" key="3">
    <source>
        <dbReference type="ARBA" id="ARBA00023237"/>
    </source>
</evidence>
<keyword evidence="2 4" id="KW-0472">Membrane</keyword>
<dbReference type="InterPro" id="IPR006665">
    <property type="entry name" value="OmpA-like"/>
</dbReference>
<feature type="region of interest" description="Disordered" evidence="5">
    <location>
        <begin position="137"/>
        <end position="156"/>
    </location>
</feature>